<organism evidence="2 3">
    <name type="scientific">Nocardia aurantiaca</name>
    <dbReference type="NCBI Taxonomy" id="2675850"/>
    <lineage>
        <taxon>Bacteria</taxon>
        <taxon>Bacillati</taxon>
        <taxon>Actinomycetota</taxon>
        <taxon>Actinomycetes</taxon>
        <taxon>Mycobacteriales</taxon>
        <taxon>Nocardiaceae</taxon>
        <taxon>Nocardia</taxon>
    </lineage>
</organism>
<dbReference type="AlphaFoldDB" id="A0A6I3L8G5"/>
<evidence type="ECO:0000256" key="1">
    <source>
        <dbReference type="SAM" id="MobiDB-lite"/>
    </source>
</evidence>
<comment type="caution">
    <text evidence="2">The sequence shown here is derived from an EMBL/GenBank/DDBJ whole genome shotgun (WGS) entry which is preliminary data.</text>
</comment>
<protein>
    <submittedName>
        <fullName evidence="2">Uncharacterized protein</fullName>
    </submittedName>
</protein>
<evidence type="ECO:0000313" key="2">
    <source>
        <dbReference type="EMBL" id="MTE17044.1"/>
    </source>
</evidence>
<keyword evidence="3" id="KW-1185">Reference proteome</keyword>
<proteinExistence type="predicted"/>
<dbReference type="RefSeq" id="WP_154791468.1">
    <property type="nucleotide sequence ID" value="NZ_WMBB01000019.1"/>
</dbReference>
<feature type="region of interest" description="Disordered" evidence="1">
    <location>
        <begin position="276"/>
        <end position="319"/>
    </location>
</feature>
<accession>A0A6I3L8G5</accession>
<evidence type="ECO:0000313" key="3">
    <source>
        <dbReference type="Proteomes" id="UP000432464"/>
    </source>
</evidence>
<dbReference type="Proteomes" id="UP000432464">
    <property type="component" value="Unassembled WGS sequence"/>
</dbReference>
<name>A0A6I3L8G5_9NOCA</name>
<reference evidence="2 3" key="1">
    <citation type="submission" date="2019-11" db="EMBL/GenBank/DDBJ databases">
        <title>Nocardia sp. nov. CT2-14 isolated from soil.</title>
        <authorList>
            <person name="Kanchanasin P."/>
            <person name="Tanasupawat S."/>
            <person name="Yuki M."/>
            <person name="Kudo T."/>
        </authorList>
    </citation>
    <scope>NUCLEOTIDE SEQUENCE [LARGE SCALE GENOMIC DNA]</scope>
    <source>
        <strain evidence="2 3">CT2-14</strain>
    </source>
</reference>
<gene>
    <name evidence="2" type="ORF">GLP40_30430</name>
</gene>
<dbReference type="EMBL" id="WMBB01000019">
    <property type="protein sequence ID" value="MTE17044.1"/>
    <property type="molecule type" value="Genomic_DNA"/>
</dbReference>
<sequence>MTEIEFEDSPQRKARKGFGDRSPIGVAWTVFQRLTDTVLPADPRPVPLPAGWRARTWGQLREVMLDPALPGTAADPIWEWLIGRARARRPDATVMCASLAAPMLAAAANTYARYGSADREDVEAEILLAFLTALRDIDLDRPKLWGRLAWTALHAGWQWSQRNAALVPVADPAQPGSSGPMVIPPGHPELVLAEAVAAGVITVEGAELIAATRWERRTVTRLAADPAYTQLPWQLRKLRRRSELALAAWLAERARDESTFSSTEVLAFHALPAAGESVAAEPTRGSRTAAAGPETVGSEHDPNPCSADSAPSGQERICA</sequence>